<evidence type="ECO:0000256" key="5">
    <source>
        <dbReference type="ARBA" id="ARBA00023136"/>
    </source>
</evidence>
<sequence length="406" mass="44186">MMQIRPILAALRRHRIATFLIALEIALACAVLCNACFLIVNRIHAMHVVSGVDEKSLAYLVLDGYDRGRTNDLNARIIAGLSAIPGVKGVGVLNTIPFGDNSSINGITIDPARQRYSHEINTYIGDAASLRALNLRLVAGRMPTTDDYRSIANGFVPRDSMVLITRSLADSVWPGENPLGKDFWCIDFHFRVIGVVDHLTIPEPESRAAAGRDFSAFVAATPGNEMGGGYVIQADPRELPRVFREVMLAIPKIAPEVVVDHDGSGLLSDLRERYFLNDRAMVGILLGVIAALMLVTALGIVGLASFWVQQRRKQIGIRRAIGATRGDVLRYFQIENFLIVTMGILFGVLLAYTLNLVLMKAYEVTHLPAAYLVTSAIVLWLLGQLAVLGPALRAAAVPPVVATRSV</sequence>
<feature type="domain" description="ABC3 transporter permease C-terminal" evidence="8">
    <location>
        <begin position="288"/>
        <end position="398"/>
    </location>
</feature>
<comment type="similarity">
    <text evidence="6">Belongs to the ABC-4 integral membrane protein family.</text>
</comment>
<proteinExistence type="inferred from homology"/>
<comment type="caution">
    <text evidence="9">The sequence shown here is derived from an EMBL/GenBank/DDBJ whole genome shotgun (WGS) entry which is preliminary data.</text>
</comment>
<evidence type="ECO:0000256" key="1">
    <source>
        <dbReference type="ARBA" id="ARBA00004651"/>
    </source>
</evidence>
<evidence type="ECO:0000256" key="7">
    <source>
        <dbReference type="SAM" id="Phobius"/>
    </source>
</evidence>
<keyword evidence="10" id="KW-1185">Reference proteome</keyword>
<feature type="transmembrane region" description="Helical" evidence="7">
    <location>
        <begin position="280"/>
        <end position="308"/>
    </location>
</feature>
<gene>
    <name evidence="9" type="primary">ybjZ_10</name>
    <name evidence="9" type="ORF">GCM10007898_39970</name>
</gene>
<dbReference type="InterPro" id="IPR003838">
    <property type="entry name" value="ABC3_permease_C"/>
</dbReference>
<keyword evidence="3 7" id="KW-0812">Transmembrane</keyword>
<evidence type="ECO:0000256" key="4">
    <source>
        <dbReference type="ARBA" id="ARBA00022989"/>
    </source>
</evidence>
<comment type="subcellular location">
    <subcellularLocation>
        <location evidence="1">Cell membrane</location>
        <topology evidence="1">Multi-pass membrane protein</topology>
    </subcellularLocation>
</comment>
<dbReference type="Pfam" id="PF02687">
    <property type="entry name" value="FtsX"/>
    <property type="match status" value="1"/>
</dbReference>
<protein>
    <submittedName>
        <fullName evidence="9">ABC transporter permease</fullName>
    </submittedName>
</protein>
<evidence type="ECO:0000256" key="6">
    <source>
        <dbReference type="ARBA" id="ARBA00038076"/>
    </source>
</evidence>
<reference evidence="10" key="1">
    <citation type="journal article" date="2019" name="Int. J. Syst. Evol. Microbiol.">
        <title>The Global Catalogue of Microorganisms (GCM) 10K type strain sequencing project: providing services to taxonomists for standard genome sequencing and annotation.</title>
        <authorList>
            <consortium name="The Broad Institute Genomics Platform"/>
            <consortium name="The Broad Institute Genome Sequencing Center for Infectious Disease"/>
            <person name="Wu L."/>
            <person name="Ma J."/>
        </authorList>
    </citation>
    <scope>NUCLEOTIDE SEQUENCE [LARGE SCALE GENOMIC DNA]</scope>
    <source>
        <strain evidence="10">NBRC 111981</strain>
    </source>
</reference>
<dbReference type="InterPro" id="IPR050250">
    <property type="entry name" value="Macrolide_Exporter_MacB"/>
</dbReference>
<evidence type="ECO:0000256" key="3">
    <source>
        <dbReference type="ARBA" id="ARBA00022692"/>
    </source>
</evidence>
<name>A0ABQ5XGU3_9GAMM</name>
<dbReference type="PANTHER" id="PTHR30572">
    <property type="entry name" value="MEMBRANE COMPONENT OF TRANSPORTER-RELATED"/>
    <property type="match status" value="1"/>
</dbReference>
<feature type="transmembrane region" description="Helical" evidence="7">
    <location>
        <begin position="369"/>
        <end position="388"/>
    </location>
</feature>
<keyword evidence="2" id="KW-1003">Cell membrane</keyword>
<evidence type="ECO:0000313" key="9">
    <source>
        <dbReference type="EMBL" id="GLQ90421.1"/>
    </source>
</evidence>
<dbReference type="Proteomes" id="UP001156627">
    <property type="component" value="Unassembled WGS sequence"/>
</dbReference>
<keyword evidence="5 7" id="KW-0472">Membrane</keyword>
<organism evidence="9 10">
    <name type="scientific">Dyella flagellata</name>
    <dbReference type="NCBI Taxonomy" id="1867833"/>
    <lineage>
        <taxon>Bacteria</taxon>
        <taxon>Pseudomonadati</taxon>
        <taxon>Pseudomonadota</taxon>
        <taxon>Gammaproteobacteria</taxon>
        <taxon>Lysobacterales</taxon>
        <taxon>Rhodanobacteraceae</taxon>
        <taxon>Dyella</taxon>
    </lineage>
</organism>
<feature type="transmembrane region" description="Helical" evidence="7">
    <location>
        <begin position="337"/>
        <end position="357"/>
    </location>
</feature>
<evidence type="ECO:0000259" key="8">
    <source>
        <dbReference type="Pfam" id="PF02687"/>
    </source>
</evidence>
<dbReference type="PANTHER" id="PTHR30572:SF4">
    <property type="entry name" value="ABC TRANSPORTER PERMEASE YTRF"/>
    <property type="match status" value="1"/>
</dbReference>
<accession>A0ABQ5XGU3</accession>
<evidence type="ECO:0000313" key="10">
    <source>
        <dbReference type="Proteomes" id="UP001156627"/>
    </source>
</evidence>
<keyword evidence="4 7" id="KW-1133">Transmembrane helix</keyword>
<dbReference type="EMBL" id="BSOA01000049">
    <property type="protein sequence ID" value="GLQ90421.1"/>
    <property type="molecule type" value="Genomic_DNA"/>
</dbReference>
<evidence type="ECO:0000256" key="2">
    <source>
        <dbReference type="ARBA" id="ARBA00022475"/>
    </source>
</evidence>